<keyword evidence="1" id="KW-0012">Acyltransferase</keyword>
<dbReference type="EC" id="2.3.1.-" evidence="1"/>
<dbReference type="InterPro" id="IPR016039">
    <property type="entry name" value="Thiolase-like"/>
</dbReference>
<comment type="similarity">
    <text evidence="1">Belongs to the thiolase-like superfamily. Chalcone/stilbene synthases family.</text>
</comment>
<keyword evidence="1" id="KW-0808">Transferase</keyword>
<dbReference type="GO" id="GO:0016747">
    <property type="term" value="F:acyltransferase activity, transferring groups other than amino-acyl groups"/>
    <property type="evidence" value="ECO:0007669"/>
    <property type="project" value="InterPro"/>
</dbReference>
<comment type="pathway">
    <text evidence="1">Lipid metabolism; fatty acid biosynthesis.</text>
</comment>
<dbReference type="Pfam" id="PF08392">
    <property type="entry name" value="FAE1_CUT1_RppA"/>
    <property type="match status" value="1"/>
</dbReference>
<sequence>MHCRWQANSPRSGAFAPEARRLPDYTRGLALHRIKRGYDMLCCHAGTLLLAPVAATVLAELWRMLLRGELQQLWDMARETELQVNMATVLASCMLLTAALAAWVCKRARPIFLVDYHVFKAPDCLKTEFSTWMNGARQQPGWDGETLAFMEKVLLNSGVGPQTYMPAALHKTPPWDTCMAERRREAQMVMYGSVDSLLKATGTRAQQVDILVVCCSIFNPTPSLSAMLVNHFKMRSSVITYNLSGMGCSAGLIAISLVRELLQVYPNAMALVVSTENITQNVYLGRQRSMCIPGCIFRVGGAAVLLSNRRSDAWRAKYELVHLVRTHLGADNTAYRCVFLQEDDEGFVGVKLAKDLMAVAGKALKANIITLGPLVLPLSEQLRFAANAVARRCPGMKLAPYVPDFSRAFEHFCLHTGGRGVLDAMEQQLRLPARLMQPSRAALWRYGNVSSSSIWYVLANIETMQGVHRGDRVWQLAFGSGFKCNSAVWRARRAVRTQHEAFLNDE</sequence>
<comment type="caution">
    <text evidence="5">The sequence shown here is derived from an EMBL/GenBank/DDBJ whole genome shotgun (WGS) entry which is preliminary data.</text>
</comment>
<evidence type="ECO:0000313" key="5">
    <source>
        <dbReference type="EMBL" id="KAK9841805.1"/>
    </source>
</evidence>
<feature type="domain" description="Chalcone/stilbene synthase C-terminal" evidence="3">
    <location>
        <begin position="412"/>
        <end position="488"/>
    </location>
</feature>
<feature type="transmembrane region" description="Helical" evidence="2">
    <location>
        <begin position="82"/>
        <end position="104"/>
    </location>
</feature>
<dbReference type="CDD" id="cd00831">
    <property type="entry name" value="CHS_like"/>
    <property type="match status" value="1"/>
</dbReference>
<dbReference type="InterPro" id="IPR013601">
    <property type="entry name" value="FAE1_typ3_polyketide_synth"/>
</dbReference>
<feature type="transmembrane region" description="Helical" evidence="2">
    <location>
        <begin position="238"/>
        <end position="258"/>
    </location>
</feature>
<reference evidence="5 6" key="1">
    <citation type="journal article" date="2024" name="Nat. Commun.">
        <title>Phylogenomics reveals the evolutionary origins of lichenization in chlorophyte algae.</title>
        <authorList>
            <person name="Puginier C."/>
            <person name="Libourel C."/>
            <person name="Otte J."/>
            <person name="Skaloud P."/>
            <person name="Haon M."/>
            <person name="Grisel S."/>
            <person name="Petersen M."/>
            <person name="Berrin J.G."/>
            <person name="Delaux P.M."/>
            <person name="Dal Grande F."/>
            <person name="Keller J."/>
        </authorList>
    </citation>
    <scope>NUCLEOTIDE SEQUENCE [LARGE SCALE GENOMIC DNA]</scope>
    <source>
        <strain evidence="5 6">SAG 245.80</strain>
    </source>
</reference>
<keyword evidence="2" id="KW-1133">Transmembrane helix</keyword>
<gene>
    <name evidence="5" type="ORF">WJX81_004266</name>
</gene>
<dbReference type="InterPro" id="IPR012392">
    <property type="entry name" value="3-ktacl-CoA_syn"/>
</dbReference>
<evidence type="ECO:0000256" key="2">
    <source>
        <dbReference type="SAM" id="Phobius"/>
    </source>
</evidence>
<accession>A0AAW1S7P1</accession>
<dbReference type="AlphaFoldDB" id="A0AAW1S7P1"/>
<keyword evidence="2" id="KW-0472">Membrane</keyword>
<feature type="transmembrane region" description="Helical" evidence="2">
    <location>
        <begin position="41"/>
        <end position="62"/>
    </location>
</feature>
<name>A0AAW1S7P1_9CHLO</name>
<dbReference type="Gene3D" id="3.40.47.10">
    <property type="match status" value="1"/>
</dbReference>
<dbReference type="PIRSF" id="PIRSF036417">
    <property type="entry name" value="3-ktacl-CoA_syn"/>
    <property type="match status" value="1"/>
</dbReference>
<evidence type="ECO:0000313" key="6">
    <source>
        <dbReference type="Proteomes" id="UP001445335"/>
    </source>
</evidence>
<dbReference type="SUPFAM" id="SSF53901">
    <property type="entry name" value="Thiolase-like"/>
    <property type="match status" value="2"/>
</dbReference>
<dbReference type="GO" id="GO:0016020">
    <property type="term" value="C:membrane"/>
    <property type="evidence" value="ECO:0007669"/>
    <property type="project" value="InterPro"/>
</dbReference>
<protein>
    <recommendedName>
        <fullName evidence="1">3-ketoacyl-CoA synthase</fullName>
        <ecNumber evidence="1">2.3.1.-</ecNumber>
    </recommendedName>
</protein>
<keyword evidence="2" id="KW-0812">Transmembrane</keyword>
<dbReference type="Pfam" id="PF02797">
    <property type="entry name" value="Chal_sti_synt_C"/>
    <property type="match status" value="1"/>
</dbReference>
<evidence type="ECO:0000259" key="4">
    <source>
        <dbReference type="Pfam" id="PF08392"/>
    </source>
</evidence>
<proteinExistence type="inferred from homology"/>
<dbReference type="Proteomes" id="UP001445335">
    <property type="component" value="Unassembled WGS sequence"/>
</dbReference>
<feature type="domain" description="FAE" evidence="4">
    <location>
        <begin position="105"/>
        <end position="392"/>
    </location>
</feature>
<organism evidence="5 6">
    <name type="scientific">Elliptochloris bilobata</name>
    <dbReference type="NCBI Taxonomy" id="381761"/>
    <lineage>
        <taxon>Eukaryota</taxon>
        <taxon>Viridiplantae</taxon>
        <taxon>Chlorophyta</taxon>
        <taxon>core chlorophytes</taxon>
        <taxon>Trebouxiophyceae</taxon>
        <taxon>Trebouxiophyceae incertae sedis</taxon>
        <taxon>Elliptochloris clade</taxon>
        <taxon>Elliptochloris</taxon>
    </lineage>
</organism>
<dbReference type="EMBL" id="JALJOU010000010">
    <property type="protein sequence ID" value="KAK9841805.1"/>
    <property type="molecule type" value="Genomic_DNA"/>
</dbReference>
<dbReference type="PANTHER" id="PTHR31561">
    <property type="entry name" value="3-KETOACYL-COA SYNTHASE"/>
    <property type="match status" value="1"/>
</dbReference>
<evidence type="ECO:0000259" key="3">
    <source>
        <dbReference type="Pfam" id="PF02797"/>
    </source>
</evidence>
<keyword evidence="6" id="KW-1185">Reference proteome</keyword>
<dbReference type="GO" id="GO:0006633">
    <property type="term" value="P:fatty acid biosynthetic process"/>
    <property type="evidence" value="ECO:0007669"/>
    <property type="project" value="InterPro"/>
</dbReference>
<evidence type="ECO:0000256" key="1">
    <source>
        <dbReference type="PIRNR" id="PIRNR036417"/>
    </source>
</evidence>
<dbReference type="InterPro" id="IPR012328">
    <property type="entry name" value="Chalcone/stilbene_synt_C"/>
</dbReference>